<dbReference type="InterPro" id="IPR039741">
    <property type="entry name" value="UDP-sugar_pyrophosphorylase"/>
</dbReference>
<evidence type="ECO:0000256" key="1">
    <source>
        <dbReference type="ARBA" id="ARBA00005208"/>
    </source>
</evidence>
<organism evidence="7 8">
    <name type="scientific">Branchiostoma belcheri</name>
    <name type="common">Amphioxus</name>
    <dbReference type="NCBI Taxonomy" id="7741"/>
    <lineage>
        <taxon>Eukaryota</taxon>
        <taxon>Metazoa</taxon>
        <taxon>Chordata</taxon>
        <taxon>Cephalochordata</taxon>
        <taxon>Leptocardii</taxon>
        <taxon>Amphioxiformes</taxon>
        <taxon>Branchiostomatidae</taxon>
        <taxon>Branchiostoma</taxon>
    </lineage>
</organism>
<evidence type="ECO:0000256" key="3">
    <source>
        <dbReference type="ARBA" id="ARBA00012457"/>
    </source>
</evidence>
<reference evidence="8" key="1">
    <citation type="submission" date="2025-08" db="UniProtKB">
        <authorList>
            <consortium name="RefSeq"/>
        </authorList>
    </citation>
    <scope>IDENTIFICATION</scope>
    <source>
        <tissue evidence="8">Gonad</tissue>
    </source>
</reference>
<dbReference type="InterPro" id="IPR029044">
    <property type="entry name" value="Nucleotide-diphossugar_trans"/>
</dbReference>
<comment type="pathway">
    <text evidence="1">Nucleotide-sugar biosynthesis; UDP-N-acetyl-alpha-D-glucosamine biosynthesis; UDP-N-acetyl-alpha-D-glucosamine from N-acetyl-alpha-D-glucosamine 1-phosphate: step 1/1.</text>
</comment>
<sequence length="545" mass="62327">MDVDLLRADLRSHGQEHLLRYWDELDPEQQQSLYQDLSNTDWARINSCFEEATRESSNESKLDDLMQPIHPDKVGSVTRAGKDLALWEEEGLRQISEGRVCVLLLAGGQGTRLGVTYPKGMFNVGLPSQKTLYQLQAERILKLQKMAYDRTGKHGIIPWYIMTSEATQGQTEKFFKEHDYFGLEKENVVLFEQSTLPAMMFDGKVILDQKWKVARAPDGNGGLYRALGERKILDDMARRQLRYVHVYCVDNILVKMADPVFIGFCISKDADCGAKVVQKAYPTEPVGVVCRVDGVYQVVEYSEITLKTAEKRNPDGTLMFNAGNICNHFFTLEFLKTVVSEREGELKHHIAKKKIAFVDDQGERIKPEKPNGIKMEKFVFDVFQFSRNFAVLEVVRKDEFSPVKNKTSHNPQYRLVKQWSQNNTKFATFDVLREDEFSPLKNNDSAEKDTPTTARHALYNLHHRWVLLAGGRFIEEDGTAIPPIPSRKEDVHEYPVVCEVSPLLSYGGESLEEHVNGKEFKSPLLLLSTTEQNDKEPDVKKIRED</sequence>
<evidence type="ECO:0000256" key="5">
    <source>
        <dbReference type="ARBA" id="ARBA00022695"/>
    </source>
</evidence>
<evidence type="ECO:0000256" key="6">
    <source>
        <dbReference type="ARBA" id="ARBA00048493"/>
    </source>
</evidence>
<keyword evidence="7" id="KW-1185">Reference proteome</keyword>
<dbReference type="GeneID" id="109467617"/>
<keyword evidence="4" id="KW-0808">Transferase</keyword>
<dbReference type="InterPro" id="IPR002618">
    <property type="entry name" value="UDPGP_fam"/>
</dbReference>
<dbReference type="GO" id="GO:0006048">
    <property type="term" value="P:UDP-N-acetylglucosamine biosynthetic process"/>
    <property type="evidence" value="ECO:0007669"/>
    <property type="project" value="TreeGrafter"/>
</dbReference>
<dbReference type="Gene3D" id="3.90.550.10">
    <property type="entry name" value="Spore Coat Polysaccharide Biosynthesis Protein SpsA, Chain A"/>
    <property type="match status" value="2"/>
</dbReference>
<accession>A0A6P4YR87</accession>
<dbReference type="Pfam" id="PF01704">
    <property type="entry name" value="UDPGP"/>
    <property type="match status" value="1"/>
</dbReference>
<dbReference type="PANTHER" id="PTHR11952">
    <property type="entry name" value="UDP- GLUCOSE PYROPHOSPHORYLASE"/>
    <property type="match status" value="1"/>
</dbReference>
<evidence type="ECO:0000256" key="2">
    <source>
        <dbReference type="ARBA" id="ARBA00010401"/>
    </source>
</evidence>
<dbReference type="RefSeq" id="XP_019621192.1">
    <property type="nucleotide sequence ID" value="XM_019765633.1"/>
</dbReference>
<dbReference type="CDD" id="cd04193">
    <property type="entry name" value="UDPGlcNAc_PPase"/>
    <property type="match status" value="1"/>
</dbReference>
<evidence type="ECO:0000313" key="8">
    <source>
        <dbReference type="RefSeq" id="XP_019621192.1"/>
    </source>
</evidence>
<name>A0A6P4YR87_BRABE</name>
<evidence type="ECO:0000256" key="4">
    <source>
        <dbReference type="ARBA" id="ARBA00022679"/>
    </source>
</evidence>
<comment type="catalytic activity">
    <reaction evidence="6">
        <text>N-acetyl-alpha-D-glucosamine 1-phosphate + UTP + H(+) = UDP-N-acetyl-alpha-D-glucosamine + diphosphate</text>
        <dbReference type="Rhea" id="RHEA:13509"/>
        <dbReference type="ChEBI" id="CHEBI:15378"/>
        <dbReference type="ChEBI" id="CHEBI:33019"/>
        <dbReference type="ChEBI" id="CHEBI:46398"/>
        <dbReference type="ChEBI" id="CHEBI:57705"/>
        <dbReference type="ChEBI" id="CHEBI:57776"/>
        <dbReference type="EC" id="2.7.7.23"/>
    </reaction>
</comment>
<dbReference type="KEGG" id="bbel:109467617"/>
<dbReference type="AlphaFoldDB" id="A0A6P4YR87"/>
<protein>
    <recommendedName>
        <fullName evidence="3">UDP-N-acetylglucosamine diphosphorylase</fullName>
        <ecNumber evidence="3">2.7.7.23</ecNumber>
    </recommendedName>
</protein>
<dbReference type="Gene3D" id="2.10.10.100">
    <property type="match status" value="1"/>
</dbReference>
<dbReference type="OrthoDB" id="532420at2759"/>
<dbReference type="GO" id="GO:0003977">
    <property type="term" value="F:UDP-N-acetylglucosamine diphosphorylase activity"/>
    <property type="evidence" value="ECO:0007669"/>
    <property type="project" value="UniProtKB-EC"/>
</dbReference>
<keyword evidence="5" id="KW-0548">Nucleotidyltransferase</keyword>
<dbReference type="SUPFAM" id="SSF53448">
    <property type="entry name" value="Nucleotide-diphospho-sugar transferases"/>
    <property type="match status" value="2"/>
</dbReference>
<gene>
    <name evidence="8" type="primary">LOC109467617</name>
</gene>
<comment type="similarity">
    <text evidence="2">Belongs to the UDPGP type 1 family.</text>
</comment>
<dbReference type="FunFam" id="3.90.550.10:FF:000043">
    <property type="entry name" value="UDP-N-acetylhexosamine pyrophosphorylase isoform X2"/>
    <property type="match status" value="1"/>
</dbReference>
<evidence type="ECO:0000313" key="7">
    <source>
        <dbReference type="Proteomes" id="UP000515135"/>
    </source>
</evidence>
<dbReference type="EC" id="2.7.7.23" evidence="3"/>
<proteinExistence type="inferred from homology"/>
<dbReference type="PANTHER" id="PTHR11952:SF2">
    <property type="entry name" value="LD24639P"/>
    <property type="match status" value="1"/>
</dbReference>
<dbReference type="Proteomes" id="UP000515135">
    <property type="component" value="Unplaced"/>
</dbReference>